<accession>A0A250FQN3</accession>
<sequence>MEKGNHFFAHGKLLLTGEYAVLDGALAIALPTQYGQEMHITPSEREGIFFRSLTQEGTPWYEGQLFVGDTNPITQTLERILSQAQRMQPNFLTDQSVHVETRLDFPREWGLGSSSTLICMIAQWAGVDPYELLWNSFGGSGYDIACARASSPILYQLTEGKAKVYPIYYNPPFAASLFFVYLNKKQNSREGIALYQGLKKNKKPLVTQLSQLTEEIYRTHSLDTFSKLLSEHEAVLSSYLRLPTAKDSLFKDFSGTIKSLGAWGGDFVLAIGEESYIKEYFISKGMQTILPFAQMILPTDREPILPPAHQAPR</sequence>
<gene>
    <name evidence="1" type="ORF">CGC50_09105</name>
</gene>
<dbReference type="InterPro" id="IPR047765">
    <property type="entry name" value="GHMP_GYDIA-like"/>
</dbReference>
<dbReference type="SUPFAM" id="SSF54211">
    <property type="entry name" value="Ribosomal protein S5 domain 2-like"/>
    <property type="match status" value="1"/>
</dbReference>
<dbReference type="Gene3D" id="3.30.230.10">
    <property type="match status" value="1"/>
</dbReference>
<organism evidence="1 2">
    <name type="scientific">Capnocytophaga gingivalis</name>
    <dbReference type="NCBI Taxonomy" id="1017"/>
    <lineage>
        <taxon>Bacteria</taxon>
        <taxon>Pseudomonadati</taxon>
        <taxon>Bacteroidota</taxon>
        <taxon>Flavobacteriia</taxon>
        <taxon>Flavobacteriales</taxon>
        <taxon>Flavobacteriaceae</taxon>
        <taxon>Capnocytophaga</taxon>
    </lineage>
</organism>
<dbReference type="RefSeq" id="WP_095910577.1">
    <property type="nucleotide sequence ID" value="NZ_CP022386.1"/>
</dbReference>
<dbReference type="OrthoDB" id="5288719at2"/>
<dbReference type="AlphaFoldDB" id="A0A250FQN3"/>
<dbReference type="KEGG" id="cgh:CGC50_09105"/>
<dbReference type="Proteomes" id="UP000217250">
    <property type="component" value="Chromosome"/>
</dbReference>
<keyword evidence="1" id="KW-0808">Transferase</keyword>
<dbReference type="NCBIfam" id="NF040656">
    <property type="entry name" value="GHMP_GYDIA"/>
    <property type="match status" value="1"/>
</dbReference>
<protein>
    <submittedName>
        <fullName evidence="1">GHMP kinase</fullName>
    </submittedName>
</protein>
<reference evidence="2" key="1">
    <citation type="submission" date="2017-06" db="EMBL/GenBank/DDBJ databases">
        <title>Capnocytophaga spp. assemblies.</title>
        <authorList>
            <person name="Gulvik C.A."/>
        </authorList>
    </citation>
    <scope>NUCLEOTIDE SEQUENCE [LARGE SCALE GENOMIC DNA]</scope>
    <source>
        <strain evidence="2">H1496</strain>
    </source>
</reference>
<dbReference type="GeneID" id="84808711"/>
<name>A0A250FQN3_9FLAO</name>
<evidence type="ECO:0000313" key="2">
    <source>
        <dbReference type="Proteomes" id="UP000217250"/>
    </source>
</evidence>
<dbReference type="GO" id="GO:0016301">
    <property type="term" value="F:kinase activity"/>
    <property type="evidence" value="ECO:0007669"/>
    <property type="project" value="UniProtKB-KW"/>
</dbReference>
<dbReference type="InterPro" id="IPR014721">
    <property type="entry name" value="Ribsml_uS5_D2-typ_fold_subgr"/>
</dbReference>
<dbReference type="InterPro" id="IPR020568">
    <property type="entry name" value="Ribosomal_Su5_D2-typ_SF"/>
</dbReference>
<evidence type="ECO:0000313" key="1">
    <source>
        <dbReference type="EMBL" id="ATA87301.1"/>
    </source>
</evidence>
<keyword evidence="1" id="KW-0418">Kinase</keyword>
<proteinExistence type="predicted"/>
<dbReference type="EMBL" id="CP022386">
    <property type="protein sequence ID" value="ATA87301.1"/>
    <property type="molecule type" value="Genomic_DNA"/>
</dbReference>